<dbReference type="EMBL" id="KE720887">
    <property type="protein sequence ID" value="ERF74240.1"/>
    <property type="molecule type" value="Genomic_DNA"/>
</dbReference>
<dbReference type="OrthoDB" id="343296at2759"/>
<dbReference type="CDD" id="cd00051">
    <property type="entry name" value="EFh"/>
    <property type="match status" value="1"/>
</dbReference>
<dbReference type="Pfam" id="PF13499">
    <property type="entry name" value="EF-hand_7"/>
    <property type="match status" value="1"/>
</dbReference>
<feature type="compositionally biased region" description="Low complexity" evidence="3">
    <location>
        <begin position="46"/>
        <end position="62"/>
    </location>
</feature>
<evidence type="ECO:0000256" key="3">
    <source>
        <dbReference type="SAM" id="MobiDB-lite"/>
    </source>
</evidence>
<keyword evidence="2" id="KW-0106">Calcium</keyword>
<dbReference type="PROSITE" id="PS00018">
    <property type="entry name" value="EF_HAND_1"/>
    <property type="match status" value="1"/>
</dbReference>
<accession>U1HUE1</accession>
<proteinExistence type="predicted"/>
<evidence type="ECO:0000313" key="6">
    <source>
        <dbReference type="Proteomes" id="UP000019373"/>
    </source>
</evidence>
<dbReference type="PROSITE" id="PS50222">
    <property type="entry name" value="EF_HAND_2"/>
    <property type="match status" value="3"/>
</dbReference>
<feature type="region of interest" description="Disordered" evidence="3">
    <location>
        <begin position="1"/>
        <end position="124"/>
    </location>
</feature>
<dbReference type="InterPro" id="IPR002048">
    <property type="entry name" value="EF_hand_dom"/>
</dbReference>
<evidence type="ECO:0000313" key="5">
    <source>
        <dbReference type="EMBL" id="ERF74240.1"/>
    </source>
</evidence>
<protein>
    <recommendedName>
        <fullName evidence="4">EF-hand domain-containing protein</fullName>
    </recommendedName>
</protein>
<feature type="domain" description="EF-hand" evidence="4">
    <location>
        <begin position="134"/>
        <end position="160"/>
    </location>
</feature>
<feature type="domain" description="EF-hand" evidence="4">
    <location>
        <begin position="263"/>
        <end position="295"/>
    </location>
</feature>
<keyword evidence="1" id="KW-0677">Repeat</keyword>
<dbReference type="eggNOG" id="KOG0028">
    <property type="taxonomic scope" value="Eukaryota"/>
</dbReference>
<evidence type="ECO:0000256" key="1">
    <source>
        <dbReference type="ARBA" id="ARBA00022737"/>
    </source>
</evidence>
<dbReference type="SUPFAM" id="SSF47473">
    <property type="entry name" value="EF-hand"/>
    <property type="match status" value="1"/>
</dbReference>
<dbReference type="Gene3D" id="1.10.238.10">
    <property type="entry name" value="EF-hand"/>
    <property type="match status" value="2"/>
</dbReference>
<dbReference type="HOGENOM" id="CLU_061288_18_1_1"/>
<dbReference type="AlphaFoldDB" id="U1HUE1"/>
<dbReference type="InterPro" id="IPR011992">
    <property type="entry name" value="EF-hand-dom_pair"/>
</dbReference>
<dbReference type="PANTHER" id="PTHR23050">
    <property type="entry name" value="CALCIUM BINDING PROTEIN"/>
    <property type="match status" value="1"/>
</dbReference>
<reference evidence="6" key="1">
    <citation type="journal article" date="2014" name="BMC Genomics">
        <title>Genome characteristics reveal the impact of lichenization on lichen-forming fungus Endocarpon pusillum Hedwig (Verrucariales, Ascomycota).</title>
        <authorList>
            <person name="Wang Y.-Y."/>
            <person name="Liu B."/>
            <person name="Zhang X.-Y."/>
            <person name="Zhou Q.-M."/>
            <person name="Zhang T."/>
            <person name="Li H."/>
            <person name="Yu Y.-F."/>
            <person name="Zhang X.-L."/>
            <person name="Hao X.-Y."/>
            <person name="Wang M."/>
            <person name="Wang L."/>
            <person name="Wei J.-C."/>
        </authorList>
    </citation>
    <scope>NUCLEOTIDE SEQUENCE [LARGE SCALE GENOMIC DNA]</scope>
    <source>
        <strain evidence="6">Z07020 / HMAS-L-300199</strain>
    </source>
</reference>
<dbReference type="GeneID" id="19238473"/>
<dbReference type="InterPro" id="IPR050145">
    <property type="entry name" value="Centrin_CML-like"/>
</dbReference>
<dbReference type="SMART" id="SM00054">
    <property type="entry name" value="EFh"/>
    <property type="match status" value="3"/>
</dbReference>
<evidence type="ECO:0000256" key="2">
    <source>
        <dbReference type="ARBA" id="ARBA00022837"/>
    </source>
</evidence>
<dbReference type="GO" id="GO:0005509">
    <property type="term" value="F:calcium ion binding"/>
    <property type="evidence" value="ECO:0007669"/>
    <property type="project" value="InterPro"/>
</dbReference>
<name>U1HUE1_ENDPU</name>
<sequence>MASTSQGHPAFPARSTYAASGKLPDRMGLNNPPPFGSSALSRRPDQQAQQYGQGPAGPQQQIQGGGGRGHQHQQHHQSGADKEPNPLNELSEEQREEINEAPTHPHHPTSLESQLHTPRHALNPGSPIYDLAQFSLFDLDRDRHLDYHELRVALRALGFTLPKPELLSLLTTHGVPRSQLSNPPNPNNKPPQQQQQQRDPSIHPSHLLIPHPAFCTIAAQRILARDPREEIERAFDLFDAENKGYIDLEDLKRVARELGETGLEEEELRAMVEEFDVEEKGGVGREEFVGICLQG</sequence>
<dbReference type="Proteomes" id="UP000019373">
    <property type="component" value="Unassembled WGS sequence"/>
</dbReference>
<dbReference type="InterPro" id="IPR018247">
    <property type="entry name" value="EF_Hand_1_Ca_BS"/>
</dbReference>
<dbReference type="FunFam" id="1.10.238.10:FF:000172">
    <property type="entry name" value="Cell division control protein"/>
    <property type="match status" value="1"/>
</dbReference>
<feature type="region of interest" description="Disordered" evidence="3">
    <location>
        <begin position="175"/>
        <end position="205"/>
    </location>
</feature>
<organism evidence="5 6">
    <name type="scientific">Endocarpon pusillum (strain Z07020 / HMAS-L-300199)</name>
    <name type="common">Lichen-forming fungus</name>
    <dbReference type="NCBI Taxonomy" id="1263415"/>
    <lineage>
        <taxon>Eukaryota</taxon>
        <taxon>Fungi</taxon>
        <taxon>Dikarya</taxon>
        <taxon>Ascomycota</taxon>
        <taxon>Pezizomycotina</taxon>
        <taxon>Eurotiomycetes</taxon>
        <taxon>Chaetothyriomycetidae</taxon>
        <taxon>Verrucariales</taxon>
        <taxon>Verrucariaceae</taxon>
        <taxon>Endocarpon</taxon>
    </lineage>
</organism>
<dbReference type="RefSeq" id="XP_007800179.1">
    <property type="nucleotide sequence ID" value="XM_007801988.1"/>
</dbReference>
<dbReference type="OMA" id="NHLPFGA"/>
<keyword evidence="6" id="KW-1185">Reference proteome</keyword>
<gene>
    <name evidence="5" type="ORF">EPUS_03430</name>
</gene>
<feature type="domain" description="EF-hand" evidence="4">
    <location>
        <begin position="226"/>
        <end position="261"/>
    </location>
</feature>
<evidence type="ECO:0000259" key="4">
    <source>
        <dbReference type="PROSITE" id="PS50222"/>
    </source>
</evidence>